<dbReference type="InterPro" id="IPR020846">
    <property type="entry name" value="MFS_dom"/>
</dbReference>
<evidence type="ECO:0000256" key="5">
    <source>
        <dbReference type="ARBA" id="ARBA00022989"/>
    </source>
</evidence>
<feature type="transmembrane region" description="Helical" evidence="7">
    <location>
        <begin position="137"/>
        <end position="160"/>
    </location>
</feature>
<feature type="transmembrane region" description="Helical" evidence="7">
    <location>
        <begin position="61"/>
        <end position="79"/>
    </location>
</feature>
<feature type="transmembrane region" description="Helical" evidence="7">
    <location>
        <begin position="343"/>
        <end position="371"/>
    </location>
</feature>
<dbReference type="Proteomes" id="UP001328107">
    <property type="component" value="Unassembled WGS sequence"/>
</dbReference>
<feature type="transmembrane region" description="Helical" evidence="7">
    <location>
        <begin position="420"/>
        <end position="443"/>
    </location>
</feature>
<keyword evidence="4 7" id="KW-0812">Transmembrane</keyword>
<comment type="similarity">
    <text evidence="2">Belongs to the major facilitator superfamily.</text>
</comment>
<evidence type="ECO:0000313" key="10">
    <source>
        <dbReference type="Proteomes" id="UP001328107"/>
    </source>
</evidence>
<evidence type="ECO:0000256" key="1">
    <source>
        <dbReference type="ARBA" id="ARBA00004141"/>
    </source>
</evidence>
<dbReference type="EMBL" id="BTRK01000006">
    <property type="protein sequence ID" value="GMR61888.1"/>
    <property type="molecule type" value="Genomic_DNA"/>
</dbReference>
<organism evidence="9 10">
    <name type="scientific">Pristionchus mayeri</name>
    <dbReference type="NCBI Taxonomy" id="1317129"/>
    <lineage>
        <taxon>Eukaryota</taxon>
        <taxon>Metazoa</taxon>
        <taxon>Ecdysozoa</taxon>
        <taxon>Nematoda</taxon>
        <taxon>Chromadorea</taxon>
        <taxon>Rhabditida</taxon>
        <taxon>Rhabditina</taxon>
        <taxon>Diplogasteromorpha</taxon>
        <taxon>Diplogasteroidea</taxon>
        <taxon>Neodiplogasteridae</taxon>
        <taxon>Pristionchus</taxon>
    </lineage>
</organism>
<sequence>LQTPSFTVHDAIESAGFHKFQIILCAISGLSWIATATEIMLLSVMPPSLYCEWALSDMEQALCTTFVFFGWMVASPVWGRGLIISSVVGTIFGILCALAPTFYLFLAARFGVGFAIGAMAQSVTLTSEFLPSANRAWWLITLKSFWAIGAALEAAMAIVVLPSLGWRWLVAFSAIPYALFGICSWWLPESARFDVSRGRVVEARATLDRIAHFNGRSLPDGELIAETEVPLSSVFDEFRQKSKIWSTIEICRTLFGLLYIGLAIYTSLLLHSSNDRCSEPEVMTNVTFDARFKRDVEMNEVPPCRLLTTQNYMDIILTTMSEVPGYILTAYSINLIGRKATFAVGFAIFSACSAVMAFCLPRFLIITALFVGRSVIGSVWQAGYIYTGEVYPVSLRAQGLGMASSFGRVGAMTTPLITQMLASINIIFPAVLYVVGGVVGVVLSI</sequence>
<dbReference type="PANTHER" id="PTHR23511">
    <property type="entry name" value="SYNAPTIC VESICLE GLYCOPROTEIN 2"/>
    <property type="match status" value="1"/>
</dbReference>
<reference evidence="10" key="1">
    <citation type="submission" date="2022-10" db="EMBL/GenBank/DDBJ databases">
        <title>Genome assembly of Pristionchus species.</title>
        <authorList>
            <person name="Yoshida K."/>
            <person name="Sommer R.J."/>
        </authorList>
    </citation>
    <scope>NUCLEOTIDE SEQUENCE [LARGE SCALE GENOMIC DNA]</scope>
    <source>
        <strain evidence="10">RS5460</strain>
    </source>
</reference>
<gene>
    <name evidence="9" type="ORF">PMAYCL1PPCAC_32083</name>
</gene>
<name>A0AAN5ID50_9BILA</name>
<feature type="transmembrane region" description="Helical" evidence="7">
    <location>
        <begin position="20"/>
        <end position="41"/>
    </location>
</feature>
<evidence type="ECO:0000313" key="9">
    <source>
        <dbReference type="EMBL" id="GMR61888.1"/>
    </source>
</evidence>
<evidence type="ECO:0000256" key="3">
    <source>
        <dbReference type="ARBA" id="ARBA00022448"/>
    </source>
</evidence>
<dbReference type="GO" id="GO:0016020">
    <property type="term" value="C:membrane"/>
    <property type="evidence" value="ECO:0007669"/>
    <property type="project" value="UniProtKB-SubCell"/>
</dbReference>
<keyword evidence="5 7" id="KW-1133">Transmembrane helix</keyword>
<evidence type="ECO:0000256" key="2">
    <source>
        <dbReference type="ARBA" id="ARBA00008335"/>
    </source>
</evidence>
<proteinExistence type="inferred from homology"/>
<keyword evidence="3" id="KW-0813">Transport</keyword>
<dbReference type="InterPro" id="IPR005828">
    <property type="entry name" value="MFS_sugar_transport-like"/>
</dbReference>
<feature type="domain" description="Major facilitator superfamily (MFS) profile" evidence="8">
    <location>
        <begin position="1"/>
        <end position="445"/>
    </location>
</feature>
<dbReference type="PANTHER" id="PTHR23511:SF5">
    <property type="entry name" value="MAJOR FACILITATOR-TYPE TRANSPORTER HXNZ-RELATED"/>
    <property type="match status" value="1"/>
</dbReference>
<comment type="caution">
    <text evidence="9">The sequence shown here is derived from an EMBL/GenBank/DDBJ whole genome shotgun (WGS) entry which is preliminary data.</text>
</comment>
<dbReference type="GO" id="GO:0022857">
    <property type="term" value="F:transmembrane transporter activity"/>
    <property type="evidence" value="ECO:0007669"/>
    <property type="project" value="InterPro"/>
</dbReference>
<keyword evidence="6 7" id="KW-0472">Membrane</keyword>
<dbReference type="SUPFAM" id="SSF103473">
    <property type="entry name" value="MFS general substrate transporter"/>
    <property type="match status" value="1"/>
</dbReference>
<evidence type="ECO:0000256" key="4">
    <source>
        <dbReference type="ARBA" id="ARBA00022692"/>
    </source>
</evidence>
<evidence type="ECO:0000256" key="6">
    <source>
        <dbReference type="ARBA" id="ARBA00023136"/>
    </source>
</evidence>
<protein>
    <recommendedName>
        <fullName evidence="8">Major facilitator superfamily (MFS) profile domain-containing protein</fullName>
    </recommendedName>
</protein>
<dbReference type="InterPro" id="IPR036259">
    <property type="entry name" value="MFS_trans_sf"/>
</dbReference>
<keyword evidence="10" id="KW-1185">Reference proteome</keyword>
<feature type="non-terminal residue" evidence="9">
    <location>
        <position position="445"/>
    </location>
</feature>
<accession>A0AAN5ID50</accession>
<evidence type="ECO:0000256" key="7">
    <source>
        <dbReference type="SAM" id="Phobius"/>
    </source>
</evidence>
<dbReference type="Gene3D" id="1.20.1250.20">
    <property type="entry name" value="MFS general substrate transporter like domains"/>
    <property type="match status" value="1"/>
</dbReference>
<feature type="transmembrane region" description="Helical" evidence="7">
    <location>
        <begin position="91"/>
        <end position="116"/>
    </location>
</feature>
<feature type="non-terminal residue" evidence="9">
    <location>
        <position position="1"/>
    </location>
</feature>
<feature type="transmembrane region" description="Helical" evidence="7">
    <location>
        <begin position="250"/>
        <end position="270"/>
    </location>
</feature>
<feature type="transmembrane region" description="Helical" evidence="7">
    <location>
        <begin position="166"/>
        <end position="187"/>
    </location>
</feature>
<comment type="subcellular location">
    <subcellularLocation>
        <location evidence="1">Membrane</location>
        <topology evidence="1">Multi-pass membrane protein</topology>
    </subcellularLocation>
</comment>
<dbReference type="AlphaFoldDB" id="A0AAN5ID50"/>
<dbReference type="Pfam" id="PF00083">
    <property type="entry name" value="Sugar_tr"/>
    <property type="match status" value="1"/>
</dbReference>
<dbReference type="PROSITE" id="PS50850">
    <property type="entry name" value="MFS"/>
    <property type="match status" value="1"/>
</dbReference>
<feature type="transmembrane region" description="Helical" evidence="7">
    <location>
        <begin position="315"/>
        <end position="336"/>
    </location>
</feature>
<evidence type="ECO:0000259" key="8">
    <source>
        <dbReference type="PROSITE" id="PS50850"/>
    </source>
</evidence>